<organism evidence="2 3">
    <name type="scientific">Rhodofomes roseus</name>
    <dbReference type="NCBI Taxonomy" id="34475"/>
    <lineage>
        <taxon>Eukaryota</taxon>
        <taxon>Fungi</taxon>
        <taxon>Dikarya</taxon>
        <taxon>Basidiomycota</taxon>
        <taxon>Agaricomycotina</taxon>
        <taxon>Agaricomycetes</taxon>
        <taxon>Polyporales</taxon>
        <taxon>Rhodofomes</taxon>
    </lineage>
</organism>
<keyword evidence="3" id="KW-1185">Reference proteome</keyword>
<dbReference type="Proteomes" id="UP000814176">
    <property type="component" value="Unassembled WGS sequence"/>
</dbReference>
<name>A0ABQ8K2H1_9APHY</name>
<evidence type="ECO:0000256" key="1">
    <source>
        <dbReference type="SAM" id="MobiDB-lite"/>
    </source>
</evidence>
<feature type="compositionally biased region" description="Basic and acidic residues" evidence="1">
    <location>
        <begin position="145"/>
        <end position="163"/>
    </location>
</feature>
<accession>A0ABQ8K2H1</accession>
<feature type="region of interest" description="Disordered" evidence="1">
    <location>
        <begin position="142"/>
        <end position="163"/>
    </location>
</feature>
<reference evidence="2 3" key="1">
    <citation type="journal article" date="2021" name="Environ. Microbiol.">
        <title>Gene family expansions and transcriptome signatures uncover fungal adaptations to wood decay.</title>
        <authorList>
            <person name="Hage H."/>
            <person name="Miyauchi S."/>
            <person name="Viragh M."/>
            <person name="Drula E."/>
            <person name="Min B."/>
            <person name="Chaduli D."/>
            <person name="Navarro D."/>
            <person name="Favel A."/>
            <person name="Norest M."/>
            <person name="Lesage-Meessen L."/>
            <person name="Balint B."/>
            <person name="Merenyi Z."/>
            <person name="de Eugenio L."/>
            <person name="Morin E."/>
            <person name="Martinez A.T."/>
            <person name="Baldrian P."/>
            <person name="Stursova M."/>
            <person name="Martinez M.J."/>
            <person name="Novotny C."/>
            <person name="Magnuson J.K."/>
            <person name="Spatafora J.W."/>
            <person name="Maurice S."/>
            <person name="Pangilinan J."/>
            <person name="Andreopoulos W."/>
            <person name="LaButti K."/>
            <person name="Hundley H."/>
            <person name="Na H."/>
            <person name="Kuo A."/>
            <person name="Barry K."/>
            <person name="Lipzen A."/>
            <person name="Henrissat B."/>
            <person name="Riley R."/>
            <person name="Ahrendt S."/>
            <person name="Nagy L.G."/>
            <person name="Grigoriev I.V."/>
            <person name="Martin F."/>
            <person name="Rosso M.N."/>
        </authorList>
    </citation>
    <scope>NUCLEOTIDE SEQUENCE [LARGE SCALE GENOMIC DNA]</scope>
    <source>
        <strain evidence="2 3">CIRM-BRFM 1785</strain>
    </source>
</reference>
<evidence type="ECO:0000313" key="3">
    <source>
        <dbReference type="Proteomes" id="UP000814176"/>
    </source>
</evidence>
<evidence type="ECO:0000313" key="2">
    <source>
        <dbReference type="EMBL" id="KAH9830932.1"/>
    </source>
</evidence>
<feature type="region of interest" description="Disordered" evidence="1">
    <location>
        <begin position="73"/>
        <end position="95"/>
    </location>
</feature>
<comment type="caution">
    <text evidence="2">The sequence shown here is derived from an EMBL/GenBank/DDBJ whole genome shotgun (WGS) entry which is preliminary data.</text>
</comment>
<sequence>MADCALAPVQQVSFILAGLPCTLPTNASRAALQKQNEELHTILSTLVTQVQRNHATTLQLKDHENTSLCQQLHTKSQNKGRKAAKAAPSGQARHMTESVVLTELAKADIKGKLQDIFTDAAGQFKQRQKQIAVHRKAKITAVKQNTREEERRKKEEEHSQKAEASKKCVVLAAAACTLKEEKKRKKELKKQEAALAAAVKKVAGEEKAAVKEAKVVAAAKAKSKSKGKATCQAPPSSDGAHNDSHMMMPFLLAHCHICKSLNSLTVSVPIPNVVQQQLWTLQVSLWLVLHPLSISHCQPEAPQPFMAPTPHTATQWSFNRVGGDYCTGFATSDAHSMLQSPSCSTSVLAAVCLRAIPKA</sequence>
<gene>
    <name evidence="2" type="ORF">C8Q71DRAFT_727124</name>
</gene>
<dbReference type="EMBL" id="JADCUA010000028">
    <property type="protein sequence ID" value="KAH9830932.1"/>
    <property type="molecule type" value="Genomic_DNA"/>
</dbReference>
<dbReference type="RefSeq" id="XP_047774179.1">
    <property type="nucleotide sequence ID" value="XM_047921826.1"/>
</dbReference>
<protein>
    <submittedName>
        <fullName evidence="2">Uncharacterized protein</fullName>
    </submittedName>
</protein>
<proteinExistence type="predicted"/>
<dbReference type="GeneID" id="72002558"/>